<dbReference type="SUPFAM" id="SSF56059">
    <property type="entry name" value="Glutathione synthetase ATP-binding domain-like"/>
    <property type="match status" value="1"/>
</dbReference>
<comment type="caution">
    <text evidence="16">The sequence shown here is derived from an EMBL/GenBank/DDBJ whole genome shotgun (WGS) entry which is preliminary data.</text>
</comment>
<keyword evidence="9" id="KW-0092">Biotin</keyword>
<keyword evidence="7 12" id="KW-0547">Nucleotide-binding</keyword>
<dbReference type="FunFam" id="3.30.1490.20:FF:000003">
    <property type="entry name" value="acetyl-CoA carboxylase isoform X1"/>
    <property type="match status" value="1"/>
</dbReference>
<dbReference type="InterPro" id="IPR005481">
    <property type="entry name" value="BC-like_N"/>
</dbReference>
<evidence type="ECO:0000256" key="10">
    <source>
        <dbReference type="ARBA" id="ARBA00033786"/>
    </source>
</evidence>
<dbReference type="PANTHER" id="PTHR18866:SF33">
    <property type="entry name" value="METHYLCROTONOYL-COA CARBOXYLASE SUBUNIT ALPHA, MITOCHONDRIAL-RELATED"/>
    <property type="match status" value="1"/>
</dbReference>
<dbReference type="InterPro" id="IPR011764">
    <property type="entry name" value="Biotin_carboxylation_dom"/>
</dbReference>
<evidence type="ECO:0000256" key="7">
    <source>
        <dbReference type="ARBA" id="ARBA00022741"/>
    </source>
</evidence>
<dbReference type="PROSITE" id="PS50968">
    <property type="entry name" value="BIOTINYL_LIPOYL"/>
    <property type="match status" value="1"/>
</dbReference>
<dbReference type="InterPro" id="IPR005479">
    <property type="entry name" value="CPAse_ATP-bd"/>
</dbReference>
<evidence type="ECO:0000256" key="5">
    <source>
        <dbReference type="ARBA" id="ARBA00017242"/>
    </source>
</evidence>
<dbReference type="PROSITE" id="PS00188">
    <property type="entry name" value="BIOTIN"/>
    <property type="match status" value="1"/>
</dbReference>
<evidence type="ECO:0000256" key="11">
    <source>
        <dbReference type="ARBA" id="ARBA00048600"/>
    </source>
</evidence>
<dbReference type="InterPro" id="IPR001882">
    <property type="entry name" value="Biotin_BS"/>
</dbReference>
<evidence type="ECO:0000256" key="2">
    <source>
        <dbReference type="ARBA" id="ARBA00003761"/>
    </source>
</evidence>
<dbReference type="GO" id="GO:0005524">
    <property type="term" value="F:ATP binding"/>
    <property type="evidence" value="ECO:0007669"/>
    <property type="project" value="UniProtKB-UniRule"/>
</dbReference>
<keyword evidence="6 16" id="KW-0436">Ligase</keyword>
<accession>A0AA42BKF3</accession>
<dbReference type="EMBL" id="JANATA010000001">
    <property type="protein sequence ID" value="MCP3427599.1"/>
    <property type="molecule type" value="Genomic_DNA"/>
</dbReference>
<dbReference type="InterPro" id="IPR011053">
    <property type="entry name" value="Single_hybrid_motif"/>
</dbReference>
<evidence type="ECO:0000256" key="9">
    <source>
        <dbReference type="ARBA" id="ARBA00023267"/>
    </source>
</evidence>
<proteinExistence type="predicted"/>
<dbReference type="PROSITE" id="PS00867">
    <property type="entry name" value="CPSASE_2"/>
    <property type="match status" value="1"/>
</dbReference>
<dbReference type="GO" id="GO:0004075">
    <property type="term" value="F:biotin carboxylase activity"/>
    <property type="evidence" value="ECO:0007669"/>
    <property type="project" value="UniProtKB-EC"/>
</dbReference>
<comment type="cofactor">
    <cofactor evidence="1">
        <name>biotin</name>
        <dbReference type="ChEBI" id="CHEBI:57586"/>
    </cofactor>
</comment>
<dbReference type="CDD" id="cd06850">
    <property type="entry name" value="biotinyl_domain"/>
    <property type="match status" value="1"/>
</dbReference>
<comment type="catalytic activity">
    <reaction evidence="11">
        <text>N(6)-biotinyl-L-lysyl-[protein] + hydrogencarbonate + ATP = N(6)-carboxybiotinyl-L-lysyl-[protein] + ADP + phosphate + H(+)</text>
        <dbReference type="Rhea" id="RHEA:13501"/>
        <dbReference type="Rhea" id="RHEA-COMP:10505"/>
        <dbReference type="Rhea" id="RHEA-COMP:10506"/>
        <dbReference type="ChEBI" id="CHEBI:15378"/>
        <dbReference type="ChEBI" id="CHEBI:17544"/>
        <dbReference type="ChEBI" id="CHEBI:30616"/>
        <dbReference type="ChEBI" id="CHEBI:43474"/>
        <dbReference type="ChEBI" id="CHEBI:83144"/>
        <dbReference type="ChEBI" id="CHEBI:83145"/>
        <dbReference type="ChEBI" id="CHEBI:456216"/>
        <dbReference type="EC" id="6.3.4.14"/>
    </reaction>
</comment>
<protein>
    <recommendedName>
        <fullName evidence="5">Biotin carboxylase</fullName>
    </recommendedName>
    <alternativeName>
        <fullName evidence="10">Acetyl-coenzyme A carboxylase biotin carboxylase subunit A</fullName>
    </alternativeName>
</protein>
<evidence type="ECO:0000259" key="15">
    <source>
        <dbReference type="PROSITE" id="PS50979"/>
    </source>
</evidence>
<dbReference type="InterPro" id="IPR016185">
    <property type="entry name" value="PreATP-grasp_dom_sf"/>
</dbReference>
<evidence type="ECO:0000256" key="3">
    <source>
        <dbReference type="ARBA" id="ARBA00004956"/>
    </source>
</evidence>
<feature type="domain" description="Biotin carboxylation" evidence="15">
    <location>
        <begin position="1"/>
        <end position="447"/>
    </location>
</feature>
<evidence type="ECO:0000313" key="16">
    <source>
        <dbReference type="EMBL" id="MCP3427599.1"/>
    </source>
</evidence>
<dbReference type="SUPFAM" id="SSF51246">
    <property type="entry name" value="Rudiment single hybrid motif"/>
    <property type="match status" value="1"/>
</dbReference>
<dbReference type="InterPro" id="IPR011761">
    <property type="entry name" value="ATP-grasp"/>
</dbReference>
<dbReference type="Pfam" id="PF00289">
    <property type="entry name" value="Biotin_carb_N"/>
    <property type="match status" value="1"/>
</dbReference>
<evidence type="ECO:0000256" key="6">
    <source>
        <dbReference type="ARBA" id="ARBA00022598"/>
    </source>
</evidence>
<dbReference type="PROSITE" id="PS50979">
    <property type="entry name" value="BC"/>
    <property type="match status" value="1"/>
</dbReference>
<dbReference type="Pfam" id="PF02785">
    <property type="entry name" value="Biotin_carb_C"/>
    <property type="match status" value="1"/>
</dbReference>
<dbReference type="GO" id="GO:0046872">
    <property type="term" value="F:metal ion binding"/>
    <property type="evidence" value="ECO:0007669"/>
    <property type="project" value="InterPro"/>
</dbReference>
<dbReference type="AlphaFoldDB" id="A0AA42BKF3"/>
<dbReference type="PANTHER" id="PTHR18866">
    <property type="entry name" value="CARBOXYLASE:PYRUVATE/ACETYL-COA/PROPIONYL-COA CARBOXYLASE"/>
    <property type="match status" value="1"/>
</dbReference>
<dbReference type="FunFam" id="3.40.50.20:FF:000010">
    <property type="entry name" value="Propionyl-CoA carboxylase subunit alpha"/>
    <property type="match status" value="1"/>
</dbReference>
<gene>
    <name evidence="16" type="ORF">NLF92_01395</name>
</gene>
<dbReference type="Gene3D" id="2.40.50.100">
    <property type="match status" value="1"/>
</dbReference>
<dbReference type="SUPFAM" id="SSF51230">
    <property type="entry name" value="Single hybrid motif"/>
    <property type="match status" value="1"/>
</dbReference>
<comment type="pathway">
    <text evidence="3">Lipid metabolism; malonyl-CoA biosynthesis; malonyl-CoA from acetyl-CoA: step 1/1.</text>
</comment>
<evidence type="ECO:0000313" key="17">
    <source>
        <dbReference type="Proteomes" id="UP001165413"/>
    </source>
</evidence>
<dbReference type="Proteomes" id="UP001165413">
    <property type="component" value="Unassembled WGS sequence"/>
</dbReference>
<dbReference type="Pfam" id="PF02786">
    <property type="entry name" value="CPSase_L_D2"/>
    <property type="match status" value="1"/>
</dbReference>
<evidence type="ECO:0000259" key="13">
    <source>
        <dbReference type="PROSITE" id="PS50968"/>
    </source>
</evidence>
<dbReference type="Gene3D" id="3.30.470.20">
    <property type="entry name" value="ATP-grasp fold, B domain"/>
    <property type="match status" value="1"/>
</dbReference>
<evidence type="ECO:0000256" key="4">
    <source>
        <dbReference type="ARBA" id="ARBA00011750"/>
    </source>
</evidence>
<dbReference type="RefSeq" id="WP_254098095.1">
    <property type="nucleotide sequence ID" value="NZ_JANATA010000001.1"/>
</dbReference>
<dbReference type="FunFam" id="3.30.470.20:FF:000028">
    <property type="entry name" value="Methylcrotonoyl-CoA carboxylase subunit alpha, mitochondrial"/>
    <property type="match status" value="1"/>
</dbReference>
<feature type="domain" description="Lipoyl-binding" evidence="13">
    <location>
        <begin position="619"/>
        <end position="688"/>
    </location>
</feature>
<name>A0AA42BKF3_9ALTE</name>
<dbReference type="InterPro" id="IPR050856">
    <property type="entry name" value="Biotin_carboxylase_complex"/>
</dbReference>
<evidence type="ECO:0000256" key="8">
    <source>
        <dbReference type="ARBA" id="ARBA00022840"/>
    </source>
</evidence>
<comment type="function">
    <text evidence="2">This protein is a component of the acetyl coenzyme A carboxylase complex; first, biotin carboxylase catalyzes the carboxylation of the carrier protein and then the transcarboxylase transfers the carboxyl group to form malonyl-CoA.</text>
</comment>
<dbReference type="NCBIfam" id="NF006367">
    <property type="entry name" value="PRK08591.1"/>
    <property type="match status" value="1"/>
</dbReference>
<keyword evidence="8 12" id="KW-0067">ATP-binding</keyword>
<dbReference type="Pfam" id="PF00364">
    <property type="entry name" value="Biotin_lipoyl"/>
    <property type="match status" value="1"/>
</dbReference>
<reference evidence="16" key="1">
    <citation type="submission" date="2022-07" db="EMBL/GenBank/DDBJ databases">
        <title>Characterization of the Novel Bacterium Alteromonas immobilis LMIT006 and Alteromonas gregis LMIT007.</title>
        <authorList>
            <person name="Lin X."/>
        </authorList>
    </citation>
    <scope>NUCLEOTIDE SEQUENCE</scope>
    <source>
        <strain evidence="16">LMIT007</strain>
    </source>
</reference>
<evidence type="ECO:0000256" key="1">
    <source>
        <dbReference type="ARBA" id="ARBA00001953"/>
    </source>
</evidence>
<dbReference type="PROSITE" id="PS50975">
    <property type="entry name" value="ATP_GRASP"/>
    <property type="match status" value="1"/>
</dbReference>
<sequence>MIKTILVANRGEIACRIIRTAKALGIKTIAIYSTVDAQAQHVKLADSAFHIGPAQPAQSYLDQANIIALAVAEKVDAIHPGYGFLSENADFAEACAEQNIIFIGPSAAAIRQMGSKSAAKEIMEQAGVPLVKGYHGTNQEPMFLLKRAQDIGFPVLLKAVAGGGGKGMRILHAEDEFMAGLAAAKREALQNFSNDEMLLEKYIMQPRHIEIQVFCDTQGNGVYLHDRDCSIQRRYQKIVEEAPAPGLSDATRTAMGKAALAAAQAISYVGAGTVEFLLDKDENFYFMEMNTRLQVEHPVTEMITQQDLVAWQIQVANGEPLPLQQDDIPRQGHAIEVRIYAETPDKEFLPSSGTLAFYQEPSVNTYLRVDSGVTQGDEVSVFYDPMISKLIAYGTQRNTAITRLQQGLADYYIAGLDTNIAYLQNILQQREFITGQVSTHFIDDLKDVLAQPNETSEDSILALGCIILQTRLEQSFAHCTRDIPAHWRNLSTTKVSFDVQRDKSGCASTQSRSQITLTPVQTNQTLNAWVWGSDTPVHMATFSCLENQWRGKFGDKTLVVPYYLEQPSPHSEPTNTTPLELTPMLPDVLSHLTMWVEGQQHKLIFPAVDLGQNTSDNTANNFVAPMNGTVVSQTVDAPAEVKKGDVLMIIEAMKMEHNLKAPCDGKVTEYFFAPGDLVSGGATVLSFSPTTQSE</sequence>
<dbReference type="InterPro" id="IPR005482">
    <property type="entry name" value="Biotin_COase_C"/>
</dbReference>
<keyword evidence="17" id="KW-1185">Reference proteome</keyword>
<evidence type="ECO:0000259" key="14">
    <source>
        <dbReference type="PROSITE" id="PS50975"/>
    </source>
</evidence>
<dbReference type="SUPFAM" id="SSF52440">
    <property type="entry name" value="PreATP-grasp domain"/>
    <property type="match status" value="1"/>
</dbReference>
<dbReference type="SMART" id="SM00878">
    <property type="entry name" value="Biotin_carb_C"/>
    <property type="match status" value="1"/>
</dbReference>
<evidence type="ECO:0000256" key="12">
    <source>
        <dbReference type="PROSITE-ProRule" id="PRU00409"/>
    </source>
</evidence>
<dbReference type="InterPro" id="IPR000089">
    <property type="entry name" value="Biotin_lipoyl"/>
</dbReference>
<comment type="subunit">
    <text evidence="4">Acetyl-CoA carboxylase is a heterohexamer of biotin carboxyl carrier protein, biotin carboxylase and the two subunits of carboxyl transferase in a 2:2 complex.</text>
</comment>
<organism evidence="16 17">
    <name type="scientific">Opacimonas viscosa</name>
    <dbReference type="NCBI Taxonomy" id="2961944"/>
    <lineage>
        <taxon>Bacteria</taxon>
        <taxon>Pseudomonadati</taxon>
        <taxon>Pseudomonadota</taxon>
        <taxon>Gammaproteobacteria</taxon>
        <taxon>Alteromonadales</taxon>
        <taxon>Alteromonadaceae</taxon>
        <taxon>Opacimonas</taxon>
    </lineage>
</organism>
<dbReference type="InterPro" id="IPR011054">
    <property type="entry name" value="Rudment_hybrid_motif"/>
</dbReference>
<feature type="domain" description="ATP-grasp" evidence="14">
    <location>
        <begin position="120"/>
        <end position="317"/>
    </location>
</feature>